<dbReference type="GO" id="GO:0005886">
    <property type="term" value="C:plasma membrane"/>
    <property type="evidence" value="ECO:0007669"/>
    <property type="project" value="UniProtKB-SubCell"/>
</dbReference>
<evidence type="ECO:0000256" key="1">
    <source>
        <dbReference type="ARBA" id="ARBA00000085"/>
    </source>
</evidence>
<comment type="catalytic activity">
    <reaction evidence="1">
        <text>ATP + protein L-histidine = ADP + protein N-phospho-L-histidine.</text>
        <dbReference type="EC" id="2.7.13.3"/>
    </reaction>
</comment>
<evidence type="ECO:0000256" key="5">
    <source>
        <dbReference type="ARBA" id="ARBA00012438"/>
    </source>
</evidence>
<protein>
    <recommendedName>
        <fullName evidence="21">Signal transduction histidine-protein kinase/phosphatase MprB</fullName>
        <ecNumber evidence="5">2.7.13.3</ecNumber>
    </recommendedName>
    <alternativeName>
        <fullName evidence="22">Mycobacterial persistence regulator B</fullName>
    </alternativeName>
</protein>
<dbReference type="InterPro" id="IPR036097">
    <property type="entry name" value="HisK_dim/P_sf"/>
</dbReference>
<keyword evidence="15" id="KW-0904">Protein phosphatase</keyword>
<dbReference type="GeneID" id="92814632"/>
<dbReference type="Proteomes" id="UP001284901">
    <property type="component" value="Unassembled WGS sequence"/>
</dbReference>
<dbReference type="Pfam" id="PF00512">
    <property type="entry name" value="HisKA"/>
    <property type="match status" value="1"/>
</dbReference>
<dbReference type="AlphaFoldDB" id="A0AAW9HMJ2"/>
<keyword evidence="8" id="KW-0808">Transferase</keyword>
<dbReference type="InterPro" id="IPR003661">
    <property type="entry name" value="HisK_dim/P_dom"/>
</dbReference>
<comment type="caution">
    <text evidence="26">The sequence shown here is derived from an EMBL/GenBank/DDBJ whole genome shotgun (WGS) entry which is preliminary data.</text>
</comment>
<dbReference type="SUPFAM" id="SSF55874">
    <property type="entry name" value="ATPase domain of HSP90 chaperone/DNA topoisomerase II/histidine kinase"/>
    <property type="match status" value="1"/>
</dbReference>
<proteinExistence type="predicted"/>
<evidence type="ECO:0000256" key="23">
    <source>
        <dbReference type="SAM" id="Phobius"/>
    </source>
</evidence>
<dbReference type="GO" id="GO:0004721">
    <property type="term" value="F:phosphoprotein phosphatase activity"/>
    <property type="evidence" value="ECO:0007669"/>
    <property type="project" value="UniProtKB-KW"/>
</dbReference>
<evidence type="ECO:0000256" key="3">
    <source>
        <dbReference type="ARBA" id="ARBA00001946"/>
    </source>
</evidence>
<dbReference type="InterPro" id="IPR003660">
    <property type="entry name" value="HAMP_dom"/>
</dbReference>
<keyword evidence="12" id="KW-0378">Hydrolase</keyword>
<dbReference type="InterPro" id="IPR003594">
    <property type="entry name" value="HATPase_dom"/>
</dbReference>
<keyword evidence="23" id="KW-0472">Membrane</keyword>
<evidence type="ECO:0000256" key="8">
    <source>
        <dbReference type="ARBA" id="ARBA00022679"/>
    </source>
</evidence>
<evidence type="ECO:0000256" key="10">
    <source>
        <dbReference type="ARBA" id="ARBA00022741"/>
    </source>
</evidence>
<evidence type="ECO:0000256" key="2">
    <source>
        <dbReference type="ARBA" id="ARBA00001936"/>
    </source>
</evidence>
<evidence type="ECO:0000256" key="11">
    <source>
        <dbReference type="ARBA" id="ARBA00022777"/>
    </source>
</evidence>
<keyword evidence="28" id="KW-1185">Reference proteome</keyword>
<evidence type="ECO:0000259" key="25">
    <source>
        <dbReference type="PROSITE" id="PS50885"/>
    </source>
</evidence>
<evidence type="ECO:0000256" key="20">
    <source>
        <dbReference type="ARBA" id="ARBA00023211"/>
    </source>
</evidence>
<comment type="subcellular location">
    <subcellularLocation>
        <location evidence="4">Cell membrane</location>
        <topology evidence="4">Multi-pass membrane protein</topology>
    </subcellularLocation>
</comment>
<dbReference type="EMBL" id="JAWNFV010000008">
    <property type="protein sequence ID" value="MDY5140626.1"/>
    <property type="molecule type" value="Genomic_DNA"/>
</dbReference>
<evidence type="ECO:0000256" key="12">
    <source>
        <dbReference type="ARBA" id="ARBA00022801"/>
    </source>
</evidence>
<keyword evidence="20" id="KW-0464">Manganese</keyword>
<dbReference type="RefSeq" id="WP_087070486.1">
    <property type="nucleotide sequence ID" value="NZ_CAUPFC010000016.1"/>
</dbReference>
<feature type="transmembrane region" description="Helical" evidence="23">
    <location>
        <begin position="47"/>
        <end position="69"/>
    </location>
</feature>
<dbReference type="SUPFAM" id="SSF47384">
    <property type="entry name" value="Homodimeric domain of signal transducing histidine kinase"/>
    <property type="match status" value="1"/>
</dbReference>
<dbReference type="EC" id="2.7.13.3" evidence="5"/>
<evidence type="ECO:0000256" key="6">
    <source>
        <dbReference type="ARBA" id="ARBA00022475"/>
    </source>
</evidence>
<evidence type="ECO:0000256" key="22">
    <source>
        <dbReference type="ARBA" id="ARBA00041776"/>
    </source>
</evidence>
<keyword evidence="19" id="KW-0843">Virulence</keyword>
<dbReference type="InterPro" id="IPR050980">
    <property type="entry name" value="2C_sensor_his_kinase"/>
</dbReference>
<evidence type="ECO:0000256" key="21">
    <source>
        <dbReference type="ARBA" id="ARBA00040454"/>
    </source>
</evidence>
<evidence type="ECO:0000313" key="26">
    <source>
        <dbReference type="EMBL" id="MDY5140626.1"/>
    </source>
</evidence>
<keyword evidence="16 23" id="KW-1133">Transmembrane helix</keyword>
<dbReference type="Pfam" id="PF02518">
    <property type="entry name" value="HATPase_c"/>
    <property type="match status" value="1"/>
</dbReference>
<name>A0AAW9HMJ2_9ACTO</name>
<evidence type="ECO:0000256" key="18">
    <source>
        <dbReference type="ARBA" id="ARBA00023016"/>
    </source>
</evidence>
<evidence type="ECO:0000256" key="15">
    <source>
        <dbReference type="ARBA" id="ARBA00022912"/>
    </source>
</evidence>
<evidence type="ECO:0000313" key="28">
    <source>
        <dbReference type="Proteomes" id="UP001284901"/>
    </source>
</evidence>
<keyword evidence="10" id="KW-0547">Nucleotide-binding</keyword>
<keyword evidence="9 23" id="KW-0812">Transmembrane</keyword>
<dbReference type="GO" id="GO:0005524">
    <property type="term" value="F:ATP binding"/>
    <property type="evidence" value="ECO:0007669"/>
    <property type="project" value="UniProtKB-KW"/>
</dbReference>
<dbReference type="PROSITE" id="PS50109">
    <property type="entry name" value="HIS_KIN"/>
    <property type="match status" value="1"/>
</dbReference>
<keyword evidence="14" id="KW-0460">Magnesium</keyword>
<keyword evidence="7" id="KW-0597">Phosphoprotein</keyword>
<dbReference type="InterPro" id="IPR004358">
    <property type="entry name" value="Sig_transdc_His_kin-like_C"/>
</dbReference>
<evidence type="ECO:0000256" key="4">
    <source>
        <dbReference type="ARBA" id="ARBA00004651"/>
    </source>
</evidence>
<evidence type="ECO:0000313" key="27">
    <source>
        <dbReference type="EMBL" id="MDY5145992.1"/>
    </source>
</evidence>
<evidence type="ECO:0000256" key="16">
    <source>
        <dbReference type="ARBA" id="ARBA00022989"/>
    </source>
</evidence>
<dbReference type="Proteomes" id="UP001288320">
    <property type="component" value="Unassembled WGS sequence"/>
</dbReference>
<keyword evidence="6" id="KW-1003">Cell membrane</keyword>
<dbReference type="InterPro" id="IPR005467">
    <property type="entry name" value="His_kinase_dom"/>
</dbReference>
<organism evidence="26 29">
    <name type="scientific">Actinotignum timonense</name>
    <dbReference type="NCBI Taxonomy" id="1870995"/>
    <lineage>
        <taxon>Bacteria</taxon>
        <taxon>Bacillati</taxon>
        <taxon>Actinomycetota</taxon>
        <taxon>Actinomycetes</taxon>
        <taxon>Actinomycetales</taxon>
        <taxon>Actinomycetaceae</taxon>
        <taxon>Actinotignum</taxon>
    </lineage>
</organism>
<keyword evidence="11 26" id="KW-0418">Kinase</keyword>
<dbReference type="InterPro" id="IPR036890">
    <property type="entry name" value="HATPase_C_sf"/>
</dbReference>
<dbReference type="PANTHER" id="PTHR44936:SF9">
    <property type="entry name" value="SENSOR PROTEIN CREC"/>
    <property type="match status" value="1"/>
</dbReference>
<dbReference type="PANTHER" id="PTHR44936">
    <property type="entry name" value="SENSOR PROTEIN CREC"/>
    <property type="match status" value="1"/>
</dbReference>
<dbReference type="Gene3D" id="3.30.565.10">
    <property type="entry name" value="Histidine kinase-like ATPase, C-terminal domain"/>
    <property type="match status" value="1"/>
</dbReference>
<evidence type="ECO:0000256" key="19">
    <source>
        <dbReference type="ARBA" id="ARBA00023026"/>
    </source>
</evidence>
<comment type="cofactor">
    <cofactor evidence="3">
        <name>Mg(2+)</name>
        <dbReference type="ChEBI" id="CHEBI:18420"/>
    </cofactor>
</comment>
<evidence type="ECO:0000313" key="29">
    <source>
        <dbReference type="Proteomes" id="UP001288320"/>
    </source>
</evidence>
<reference evidence="26 28" key="1">
    <citation type="submission" date="2023-10" db="EMBL/GenBank/DDBJ databases">
        <title>Whole Genome based description of the genera Actinobaculum and Actinotignum reveals a complex phylogenetic relationship within the species included in the genus Actinotignum.</title>
        <authorList>
            <person name="Jensen C.S."/>
            <person name="Dargis R."/>
            <person name="Kemp M."/>
            <person name="Christensen J.J."/>
        </authorList>
    </citation>
    <scope>NUCLEOTIDE SEQUENCE</scope>
    <source>
        <strain evidence="27 28">SLA_B089</strain>
        <strain evidence="26">SLA_B245</strain>
    </source>
</reference>
<accession>A0AAW9HMJ2</accession>
<dbReference type="Gene3D" id="6.10.340.10">
    <property type="match status" value="1"/>
</dbReference>
<evidence type="ECO:0000256" key="13">
    <source>
        <dbReference type="ARBA" id="ARBA00022840"/>
    </source>
</evidence>
<dbReference type="CDD" id="cd00082">
    <property type="entry name" value="HisKA"/>
    <property type="match status" value="1"/>
</dbReference>
<evidence type="ECO:0000256" key="17">
    <source>
        <dbReference type="ARBA" id="ARBA00023012"/>
    </source>
</evidence>
<evidence type="ECO:0000256" key="9">
    <source>
        <dbReference type="ARBA" id="ARBA00022692"/>
    </source>
</evidence>
<dbReference type="PROSITE" id="PS50885">
    <property type="entry name" value="HAMP"/>
    <property type="match status" value="1"/>
</dbReference>
<keyword evidence="18" id="KW-0346">Stress response</keyword>
<dbReference type="EMBL" id="JAWNFY010000006">
    <property type="protein sequence ID" value="MDY5145992.1"/>
    <property type="molecule type" value="Genomic_DNA"/>
</dbReference>
<dbReference type="SMART" id="SM00388">
    <property type="entry name" value="HisKA"/>
    <property type="match status" value="1"/>
</dbReference>
<comment type="cofactor">
    <cofactor evidence="2">
        <name>Mn(2+)</name>
        <dbReference type="ChEBI" id="CHEBI:29035"/>
    </cofactor>
</comment>
<gene>
    <name evidence="26" type="ORF">R6G74_04785</name>
    <name evidence="27" type="ORF">R6P33_02990</name>
</gene>
<keyword evidence="13" id="KW-0067">ATP-binding</keyword>
<dbReference type="SMART" id="SM00387">
    <property type="entry name" value="HATPase_c"/>
    <property type="match status" value="1"/>
</dbReference>
<sequence>MRARSLRMTIRTALAAILLVGIPALVMGGVTIPRNALDEARARRDMLLFLGAEILAIIVAILVAVGIAMRVSRRISAPLIYLAAAAEQLGAGTTRPQMAPSGIEEIDLVFEEIARAADRMAGRLSAERQFAADASHQLRTPLTSLSMRLEEIQYLSNDPDVKEEATRCLEQVERLTGVVTDLLHASRAQESATEAVALQPIFTQQGVEWERAFAAAGRKVVFTVGQHGPVLSDPGALSQIIATCVENSLKYGAGTTTVTSRPAGRGVIIDISDEGEGVAPEFVEAIFTQGFSLGGSTGFGLPLARQLAERNGGRLELSQAQPPIFSVVLAALPAALDPAKVFPAGGEISVGARRRRF</sequence>
<dbReference type="Gene3D" id="1.10.287.130">
    <property type="match status" value="1"/>
</dbReference>
<dbReference type="GO" id="GO:0000155">
    <property type="term" value="F:phosphorelay sensor kinase activity"/>
    <property type="evidence" value="ECO:0007669"/>
    <property type="project" value="InterPro"/>
</dbReference>
<evidence type="ECO:0000256" key="14">
    <source>
        <dbReference type="ARBA" id="ARBA00022842"/>
    </source>
</evidence>
<evidence type="ECO:0000256" key="7">
    <source>
        <dbReference type="ARBA" id="ARBA00022553"/>
    </source>
</evidence>
<evidence type="ECO:0000259" key="24">
    <source>
        <dbReference type="PROSITE" id="PS50109"/>
    </source>
</evidence>
<dbReference type="PRINTS" id="PR00344">
    <property type="entry name" value="BCTRLSENSOR"/>
</dbReference>
<feature type="domain" description="HAMP" evidence="25">
    <location>
        <begin position="73"/>
        <end position="125"/>
    </location>
</feature>
<keyword evidence="17" id="KW-0902">Two-component regulatory system</keyword>
<feature type="domain" description="Histidine kinase" evidence="24">
    <location>
        <begin position="133"/>
        <end position="336"/>
    </location>
</feature>